<evidence type="ECO:0000256" key="1">
    <source>
        <dbReference type="SAM" id="Phobius"/>
    </source>
</evidence>
<dbReference type="AlphaFoldDB" id="A0A979FVT7"/>
<gene>
    <name evidence="3" type="primary">LOC108666448</name>
</gene>
<dbReference type="RefSeq" id="XP_047740637.1">
    <property type="nucleotide sequence ID" value="XM_047884681.1"/>
</dbReference>
<dbReference type="Proteomes" id="UP000694843">
    <property type="component" value="Unplaced"/>
</dbReference>
<dbReference type="GeneID" id="108666448"/>
<feature type="transmembrane region" description="Helical" evidence="1">
    <location>
        <begin position="81"/>
        <end position="102"/>
    </location>
</feature>
<evidence type="ECO:0000313" key="3">
    <source>
        <dbReference type="RefSeq" id="XP_047740637.1"/>
    </source>
</evidence>
<protein>
    <submittedName>
        <fullName evidence="3">Uncharacterized protein LOC108666448 isoform X2</fullName>
    </submittedName>
</protein>
<keyword evidence="2" id="KW-1185">Reference proteome</keyword>
<name>A0A979FVT7_HYAAZ</name>
<accession>A0A979FVT7</accession>
<proteinExistence type="predicted"/>
<keyword evidence="1" id="KW-1133">Transmembrane helix</keyword>
<organism evidence="2 3">
    <name type="scientific">Hyalella azteca</name>
    <name type="common">Amphipod</name>
    <dbReference type="NCBI Taxonomy" id="294128"/>
    <lineage>
        <taxon>Eukaryota</taxon>
        <taxon>Metazoa</taxon>
        <taxon>Ecdysozoa</taxon>
        <taxon>Arthropoda</taxon>
        <taxon>Crustacea</taxon>
        <taxon>Multicrustacea</taxon>
        <taxon>Malacostraca</taxon>
        <taxon>Eumalacostraca</taxon>
        <taxon>Peracarida</taxon>
        <taxon>Amphipoda</taxon>
        <taxon>Senticaudata</taxon>
        <taxon>Talitrida</taxon>
        <taxon>Talitroidea</taxon>
        <taxon>Hyalellidae</taxon>
        <taxon>Hyalella</taxon>
    </lineage>
</organism>
<reference evidence="3" key="1">
    <citation type="submission" date="2025-08" db="UniProtKB">
        <authorList>
            <consortium name="RefSeq"/>
        </authorList>
    </citation>
    <scope>IDENTIFICATION</scope>
    <source>
        <tissue evidence="3">Whole organism</tissue>
    </source>
</reference>
<evidence type="ECO:0000313" key="2">
    <source>
        <dbReference type="Proteomes" id="UP000694843"/>
    </source>
</evidence>
<keyword evidence="1" id="KW-0472">Membrane</keyword>
<sequence length="109" mass="12161">MNMSAAAADNRQISKLGMNFLAVHCYCRHKHRQCRAELLSVRLCRPSLPITVLFSEKMPSVIEVRSTRSTAVLPRVASKEFLGMAVLALASVFALFCCPIFVERPASRH</sequence>
<keyword evidence="1" id="KW-0812">Transmembrane</keyword>